<dbReference type="Gene3D" id="1.10.260.40">
    <property type="entry name" value="lambda repressor-like DNA-binding domains"/>
    <property type="match status" value="1"/>
</dbReference>
<proteinExistence type="predicted"/>
<dbReference type="RefSeq" id="WP_052088667.1">
    <property type="nucleotide sequence ID" value="NZ_CABFNH010000013.1"/>
</dbReference>
<sequence length="105" mass="11783">MSVLNRIREISKDRGLTLKEVARKAGIGENSIYKWKTTSPSTKSLEKVAKALGVTVEDLMSDSDDKQTPEYRAIQRKAKELSPVNQKKLLDMIETIFGDLDKGDD</sequence>
<organism evidence="2 3">
    <name type="scientific">Limosilactobacillus mucosae</name>
    <name type="common">Lactobacillus mucosae</name>
    <dbReference type="NCBI Taxonomy" id="97478"/>
    <lineage>
        <taxon>Bacteria</taxon>
        <taxon>Bacillati</taxon>
        <taxon>Bacillota</taxon>
        <taxon>Bacilli</taxon>
        <taxon>Lactobacillales</taxon>
        <taxon>Lactobacillaceae</taxon>
        <taxon>Limosilactobacillus</taxon>
    </lineage>
</organism>
<dbReference type="EMBL" id="CABFNH010000013">
    <property type="protein sequence ID" value="VTZ90263.1"/>
    <property type="molecule type" value="Genomic_DNA"/>
</dbReference>
<feature type="domain" description="HTH cro/C1-type" evidence="1">
    <location>
        <begin position="7"/>
        <end position="59"/>
    </location>
</feature>
<evidence type="ECO:0000259" key="1">
    <source>
        <dbReference type="PROSITE" id="PS50943"/>
    </source>
</evidence>
<evidence type="ECO:0000313" key="2">
    <source>
        <dbReference type="EMBL" id="VTZ90263.1"/>
    </source>
</evidence>
<gene>
    <name evidence="2" type="primary">sinR</name>
    <name evidence="2" type="ORF">LMUP508_01083</name>
</gene>
<reference evidence="2 3" key="1">
    <citation type="submission" date="2019-06" db="EMBL/GenBank/DDBJ databases">
        <authorList>
            <person name="Rodrigo-Torres L."/>
            <person name="Arahal R. D."/>
            <person name="Lucena T."/>
        </authorList>
    </citation>
    <scope>NUCLEOTIDE SEQUENCE [LARGE SCALE GENOMIC DNA]</scope>
    <source>
        <strain evidence="2 3">INIA P508</strain>
    </source>
</reference>
<dbReference type="InterPro" id="IPR001387">
    <property type="entry name" value="Cro/C1-type_HTH"/>
</dbReference>
<evidence type="ECO:0000313" key="3">
    <source>
        <dbReference type="Proteomes" id="UP000365705"/>
    </source>
</evidence>
<dbReference type="SMART" id="SM00530">
    <property type="entry name" value="HTH_XRE"/>
    <property type="match status" value="1"/>
</dbReference>
<dbReference type="CDD" id="cd00093">
    <property type="entry name" value="HTH_XRE"/>
    <property type="match status" value="1"/>
</dbReference>
<dbReference type="SUPFAM" id="SSF47413">
    <property type="entry name" value="lambda repressor-like DNA-binding domains"/>
    <property type="match status" value="1"/>
</dbReference>
<dbReference type="AlphaFoldDB" id="A0A508YM82"/>
<dbReference type="GO" id="GO:0003677">
    <property type="term" value="F:DNA binding"/>
    <property type="evidence" value="ECO:0007669"/>
    <property type="project" value="InterPro"/>
</dbReference>
<dbReference type="Proteomes" id="UP000365705">
    <property type="component" value="Unassembled WGS sequence"/>
</dbReference>
<dbReference type="PROSITE" id="PS50943">
    <property type="entry name" value="HTH_CROC1"/>
    <property type="match status" value="1"/>
</dbReference>
<dbReference type="Pfam" id="PF13443">
    <property type="entry name" value="HTH_26"/>
    <property type="match status" value="1"/>
</dbReference>
<protein>
    <submittedName>
        <fullName evidence="2">HTH-type transcriptional regulator SinR</fullName>
    </submittedName>
</protein>
<accession>A0A508YM82</accession>
<dbReference type="InterPro" id="IPR010982">
    <property type="entry name" value="Lambda_DNA-bd_dom_sf"/>
</dbReference>
<name>A0A508YM82_LIMMU</name>